<reference evidence="2 3" key="1">
    <citation type="submission" date="2021-06" db="EMBL/GenBank/DDBJ databases">
        <authorList>
            <person name="Kallberg Y."/>
            <person name="Tangrot J."/>
            <person name="Rosling A."/>
        </authorList>
    </citation>
    <scope>NUCLEOTIDE SEQUENCE [LARGE SCALE GENOMIC DNA]</scope>
    <source>
        <strain evidence="2 3">120-4 pot B 10/14</strain>
    </source>
</reference>
<name>A0ABN7W4A0_GIGMA</name>
<sequence length="83" mass="9537">TVEVPISNTSNNDLRAPELEHMDMESDSSNTFYKFIYEEEVLNEIEEYHTKESVAKEIGLYDNPWADIESPAIYLTAINNPPN</sequence>
<evidence type="ECO:0000313" key="3">
    <source>
        <dbReference type="Proteomes" id="UP000789901"/>
    </source>
</evidence>
<gene>
    <name evidence="2" type="ORF">GMARGA_LOCUS26261</name>
</gene>
<proteinExistence type="predicted"/>
<feature type="non-terminal residue" evidence="2">
    <location>
        <position position="1"/>
    </location>
</feature>
<protein>
    <submittedName>
        <fullName evidence="2">11079_t:CDS:1</fullName>
    </submittedName>
</protein>
<evidence type="ECO:0000256" key="1">
    <source>
        <dbReference type="SAM" id="MobiDB-lite"/>
    </source>
</evidence>
<feature type="region of interest" description="Disordered" evidence="1">
    <location>
        <begin position="1"/>
        <end position="25"/>
    </location>
</feature>
<dbReference type="Proteomes" id="UP000789901">
    <property type="component" value="Unassembled WGS sequence"/>
</dbReference>
<organism evidence="2 3">
    <name type="scientific">Gigaspora margarita</name>
    <dbReference type="NCBI Taxonomy" id="4874"/>
    <lineage>
        <taxon>Eukaryota</taxon>
        <taxon>Fungi</taxon>
        <taxon>Fungi incertae sedis</taxon>
        <taxon>Mucoromycota</taxon>
        <taxon>Glomeromycotina</taxon>
        <taxon>Glomeromycetes</taxon>
        <taxon>Diversisporales</taxon>
        <taxon>Gigasporaceae</taxon>
        <taxon>Gigaspora</taxon>
    </lineage>
</organism>
<evidence type="ECO:0000313" key="2">
    <source>
        <dbReference type="EMBL" id="CAG8815309.1"/>
    </source>
</evidence>
<feature type="compositionally biased region" description="Polar residues" evidence="1">
    <location>
        <begin position="1"/>
        <end position="13"/>
    </location>
</feature>
<dbReference type="EMBL" id="CAJVQB010030271">
    <property type="protein sequence ID" value="CAG8815309.1"/>
    <property type="molecule type" value="Genomic_DNA"/>
</dbReference>
<keyword evidence="3" id="KW-1185">Reference proteome</keyword>
<feature type="compositionally biased region" description="Basic and acidic residues" evidence="1">
    <location>
        <begin position="15"/>
        <end position="24"/>
    </location>
</feature>
<accession>A0ABN7W4A0</accession>
<comment type="caution">
    <text evidence="2">The sequence shown here is derived from an EMBL/GenBank/DDBJ whole genome shotgun (WGS) entry which is preliminary data.</text>
</comment>